<gene>
    <name evidence="11" type="ORF">LCPAC202_00490</name>
</gene>
<organism evidence="11">
    <name type="scientific">Pithovirus LCPAC202</name>
    <dbReference type="NCBI Taxonomy" id="2506592"/>
    <lineage>
        <taxon>Viruses</taxon>
        <taxon>Pithoviruses</taxon>
    </lineage>
</organism>
<evidence type="ECO:0000256" key="3">
    <source>
        <dbReference type="ARBA" id="ARBA00022679"/>
    </source>
</evidence>
<dbReference type="InterPro" id="IPR036397">
    <property type="entry name" value="RNaseH_sf"/>
</dbReference>
<evidence type="ECO:0000313" key="11">
    <source>
        <dbReference type="EMBL" id="QBK91075.1"/>
    </source>
</evidence>
<feature type="domain" description="DNA-directed DNA polymerase family B multifunctional" evidence="9">
    <location>
        <begin position="1003"/>
        <end position="1220"/>
    </location>
</feature>
<keyword evidence="5" id="KW-0239">DNA-directed DNA polymerase</keyword>
<dbReference type="InterPro" id="IPR036844">
    <property type="entry name" value="Hint_dom_sf"/>
</dbReference>
<evidence type="ECO:0000256" key="4">
    <source>
        <dbReference type="ARBA" id="ARBA00022695"/>
    </source>
</evidence>
<dbReference type="GO" id="GO:0006261">
    <property type="term" value="P:DNA-templated DNA replication"/>
    <property type="evidence" value="ECO:0007669"/>
    <property type="project" value="TreeGrafter"/>
</dbReference>
<feature type="domain" description="DNA-directed DNA polymerase family B exonuclease" evidence="10">
    <location>
        <begin position="177"/>
        <end position="407"/>
    </location>
</feature>
<evidence type="ECO:0000256" key="6">
    <source>
        <dbReference type="ARBA" id="ARBA00023109"/>
    </source>
</evidence>
<dbReference type="EC" id="2.7.7.7" evidence="2"/>
<dbReference type="GO" id="GO:0003887">
    <property type="term" value="F:DNA-directed DNA polymerase activity"/>
    <property type="evidence" value="ECO:0007669"/>
    <property type="project" value="UniProtKB-KW"/>
</dbReference>
<sequence>MIKTPCNLTAIPDPPWETEEQSKKPVLKVENFKLHKLTVHPYEWQIIDGKSSEEKTELRAWCLDRESNPYLLRITDYPIFAHLELPKVIAGTKVNWNDTKIRSIFDYLRKKLGKNKPQGYKLIKANKLYYYQDPRYPTLFLRLFFNNLKSLRACKNHLNYPRRITGLGSNIKLSLHETQINSVRKMLTEKECGFSQWFNSQGRKVSQGERVSTLKREFIINWKSIQPLSVDWITQPGILSFDGEMYSKNRKAFPDAWNPSDDAYMLSCIYQRSGRPETLRKILIIYGVSSPPSDGDEYVFVNSEEDMCFKFAEIIRELDPEIITGYNIFGFDYPYLNKRLVRKGLKWPAMGRLLHSKETLMGGNNWSSSGYGHNSIKYLDMDGRINVDMMHIIKREHKLPTYTLEAVGQHFLGTGKDDIPAEMMFDVVTLMKMLQDVLETFREPSEKDGGEKIPDILFALKTSNSIVEYIRRKQSEKQMFTPKEYNQIIGLVEYVLDEMNKIAKYCIKDSVLVLNLFSKLNVWVYLIQLSNVAGVTPLQLFTRGQQIRGLSLIYDLAARSGFVIDSRNYTPMSWSGGFVWEPIPGLWHWVICLDFKSLYPNIIRAYNICWTTLVPPWSAIKDECCNIIEWDEPIDKEDYIKDGDDPDEAGSGKKKIPPGMGKVIIKMENGEEVRYIHYRFRFLKKQYREGLLPQQAGMLIDERNKIRAAMKKVTDPGKLNIMNQRQLGMKVTANSLFGLLGAGENGKLPLVEGAMCITAKGRELIKFSNDYLVKKYNASIIYNDSVTGDTPLLVREIINGTPGCQYWIRIDQVFTATKTKKAKIRQIVKHYQVWSDQGWTQIKQVISHWTKKKIYRVSTHTGVVDVTEDHSLLDSKGMEVKPSSLKIGDQLLHKNLPQLSKSVRSGIFKELNYKKSITSDFTGKIEAAMIFQLGRSLGCDVHLEVDIGDAIRLVIHNQNKNIYGQEIQKIDLISDGSKGQFVYDLETENHHFSAGVGRLVVHNTDSTMVQIPGVTNGPDCLIWGKKLELELSAIFPDPLYLEFEKAGRQLTIKKKMYLFWILNELGELPRDKNGNPKYMAKGLPLARRDKSKWQLNIVRSALDMIIQEQPHREFLDMVIKYVITTLRGKHDWQLFSIIKSLGSGYKNQSYFMKVFADQLRLIGKPAKPGDRLKFVIVKPRDHPDDCLLGYKMRLLDTYLERINSDRPEPINYRYYINNLLMDCIDNYWRVGYKPIIDKIEAQNSLDDKWKILNELKEVGLENWVNLALTNNDQDPGRAIEALKLTKIKNKVIMARRKHISGRKVFDSRISGKPIKTLLKGHLKDRLEEAVKSLASPELYDELYPKIKVKGLNGFTIQLNIS</sequence>
<accession>A0A481Z694</accession>
<dbReference type="InterPro" id="IPR006133">
    <property type="entry name" value="DNA-dir_DNA_pol_B_exonuc"/>
</dbReference>
<dbReference type="NCBIfam" id="TIGR01443">
    <property type="entry name" value="intein_Cterm"/>
    <property type="match status" value="1"/>
</dbReference>
<dbReference type="InterPro" id="IPR042087">
    <property type="entry name" value="DNA_pol_B_thumb"/>
</dbReference>
<keyword evidence="4" id="KW-0548">Nucleotidyltransferase</keyword>
<dbReference type="InterPro" id="IPR023211">
    <property type="entry name" value="DNA_pol_palm_dom_sf"/>
</dbReference>
<dbReference type="InterPro" id="IPR006134">
    <property type="entry name" value="DNA-dir_DNA_pol_B_multi_dom"/>
</dbReference>
<keyword evidence="7" id="KW-0238">DNA-binding</keyword>
<dbReference type="PANTHER" id="PTHR10322:SF23">
    <property type="entry name" value="DNA POLYMERASE DELTA CATALYTIC SUBUNIT"/>
    <property type="match status" value="1"/>
</dbReference>
<keyword evidence="6" id="KW-1194">Viral DNA replication</keyword>
<dbReference type="SUPFAM" id="SSF53098">
    <property type="entry name" value="Ribonuclease H-like"/>
    <property type="match status" value="2"/>
</dbReference>
<dbReference type="SUPFAM" id="SSF51294">
    <property type="entry name" value="Hedgehog/intein (Hint) domain"/>
    <property type="match status" value="1"/>
</dbReference>
<dbReference type="Pfam" id="PF03104">
    <property type="entry name" value="DNA_pol_B_exo1"/>
    <property type="match status" value="1"/>
</dbReference>
<evidence type="ECO:0000259" key="10">
    <source>
        <dbReference type="Pfam" id="PF03104"/>
    </source>
</evidence>
<proteinExistence type="inferred from homology"/>
<dbReference type="Pfam" id="PF00136">
    <property type="entry name" value="DNA_pol_B"/>
    <property type="match status" value="2"/>
</dbReference>
<keyword evidence="3" id="KW-0808">Transferase</keyword>
<keyword evidence="6" id="KW-0235">DNA replication</keyword>
<name>A0A481Z694_9VIRU</name>
<evidence type="ECO:0000256" key="5">
    <source>
        <dbReference type="ARBA" id="ARBA00022932"/>
    </source>
</evidence>
<evidence type="ECO:0000259" key="9">
    <source>
        <dbReference type="Pfam" id="PF00136"/>
    </source>
</evidence>
<evidence type="ECO:0000256" key="2">
    <source>
        <dbReference type="ARBA" id="ARBA00012417"/>
    </source>
</evidence>
<dbReference type="InterPro" id="IPR043502">
    <property type="entry name" value="DNA/RNA_pol_sf"/>
</dbReference>
<dbReference type="SMART" id="SM00486">
    <property type="entry name" value="POLBc"/>
    <property type="match status" value="1"/>
</dbReference>
<feature type="domain" description="DNA-directed DNA polymerase family B multifunctional" evidence="9">
    <location>
        <begin position="539"/>
        <end position="775"/>
    </location>
</feature>
<comment type="catalytic activity">
    <reaction evidence="8">
        <text>DNA(n) + a 2'-deoxyribonucleoside 5'-triphosphate = DNA(n+1) + diphosphate</text>
        <dbReference type="Rhea" id="RHEA:22508"/>
        <dbReference type="Rhea" id="RHEA-COMP:17339"/>
        <dbReference type="Rhea" id="RHEA-COMP:17340"/>
        <dbReference type="ChEBI" id="CHEBI:33019"/>
        <dbReference type="ChEBI" id="CHEBI:61560"/>
        <dbReference type="ChEBI" id="CHEBI:173112"/>
        <dbReference type="EC" id="2.7.7.7"/>
    </reaction>
</comment>
<dbReference type="GO" id="GO:0003677">
    <property type="term" value="F:DNA binding"/>
    <property type="evidence" value="ECO:0007669"/>
    <property type="project" value="UniProtKB-KW"/>
</dbReference>
<dbReference type="Gene3D" id="1.10.287.690">
    <property type="entry name" value="Helix hairpin bin"/>
    <property type="match status" value="1"/>
</dbReference>
<dbReference type="PROSITE" id="PS50818">
    <property type="entry name" value="INTEIN_C_TER"/>
    <property type="match status" value="1"/>
</dbReference>
<evidence type="ECO:0000256" key="7">
    <source>
        <dbReference type="ARBA" id="ARBA00023125"/>
    </source>
</evidence>
<dbReference type="PANTHER" id="PTHR10322">
    <property type="entry name" value="DNA POLYMERASE CATALYTIC SUBUNIT"/>
    <property type="match status" value="1"/>
</dbReference>
<dbReference type="GO" id="GO:0000166">
    <property type="term" value="F:nucleotide binding"/>
    <property type="evidence" value="ECO:0007669"/>
    <property type="project" value="InterPro"/>
</dbReference>
<evidence type="ECO:0000256" key="1">
    <source>
        <dbReference type="ARBA" id="ARBA00005755"/>
    </source>
</evidence>
<dbReference type="InterPro" id="IPR050240">
    <property type="entry name" value="DNA_pol_type-B"/>
</dbReference>
<comment type="similarity">
    <text evidence="1">Belongs to the DNA polymerase type-B family.</text>
</comment>
<reference evidence="11" key="1">
    <citation type="journal article" date="2019" name="MBio">
        <title>Virus Genomes from Deep Sea Sediments Expand the Ocean Megavirome and Support Independent Origins of Viral Gigantism.</title>
        <authorList>
            <person name="Backstrom D."/>
            <person name="Yutin N."/>
            <person name="Jorgensen S.L."/>
            <person name="Dharamshi J."/>
            <person name="Homa F."/>
            <person name="Zaremba-Niedwiedzka K."/>
            <person name="Spang A."/>
            <person name="Wolf Y.I."/>
            <person name="Koonin E.V."/>
            <person name="Ettema T.J."/>
        </authorList>
    </citation>
    <scope>NUCLEOTIDE SEQUENCE</scope>
</reference>
<dbReference type="InterPro" id="IPR006172">
    <property type="entry name" value="DNA-dir_DNA_pol_B"/>
</dbReference>
<dbReference type="Gene3D" id="3.90.1600.10">
    <property type="entry name" value="Palm domain of DNA polymerase"/>
    <property type="match status" value="1"/>
</dbReference>
<evidence type="ECO:0000256" key="8">
    <source>
        <dbReference type="ARBA" id="ARBA00049244"/>
    </source>
</evidence>
<dbReference type="EMBL" id="MK500509">
    <property type="protein sequence ID" value="QBK91075.1"/>
    <property type="molecule type" value="Genomic_DNA"/>
</dbReference>
<dbReference type="Gene3D" id="1.10.132.60">
    <property type="entry name" value="DNA polymerase family B, C-terminal domain"/>
    <property type="match status" value="1"/>
</dbReference>
<dbReference type="SUPFAM" id="SSF56672">
    <property type="entry name" value="DNA/RNA polymerases"/>
    <property type="match status" value="1"/>
</dbReference>
<dbReference type="Gene3D" id="3.30.420.10">
    <property type="entry name" value="Ribonuclease H-like superfamily/Ribonuclease H"/>
    <property type="match status" value="1"/>
</dbReference>
<protein>
    <recommendedName>
        <fullName evidence="2">DNA-directed DNA polymerase</fullName>
        <ecNumber evidence="2">2.7.7.7</ecNumber>
    </recommendedName>
</protein>
<dbReference type="InterPro" id="IPR012337">
    <property type="entry name" value="RNaseH-like_sf"/>
</dbReference>
<dbReference type="Gene3D" id="2.170.16.10">
    <property type="entry name" value="Hedgehog/Intein (Hint) domain"/>
    <property type="match status" value="1"/>
</dbReference>
<dbReference type="GO" id="GO:0039693">
    <property type="term" value="P:viral DNA genome replication"/>
    <property type="evidence" value="ECO:0007669"/>
    <property type="project" value="UniProtKB-KW"/>
</dbReference>
<dbReference type="InterPro" id="IPR030934">
    <property type="entry name" value="Intein_C"/>
</dbReference>